<dbReference type="EMBL" id="KB908526">
    <property type="protein sequence ID" value="EOA88766.1"/>
    <property type="molecule type" value="Genomic_DNA"/>
</dbReference>
<organism evidence="1 2">
    <name type="scientific">Exserohilum turcicum (strain 28A)</name>
    <name type="common">Northern leaf blight fungus</name>
    <name type="synonym">Setosphaeria turcica</name>
    <dbReference type="NCBI Taxonomy" id="671987"/>
    <lineage>
        <taxon>Eukaryota</taxon>
        <taxon>Fungi</taxon>
        <taxon>Dikarya</taxon>
        <taxon>Ascomycota</taxon>
        <taxon>Pezizomycotina</taxon>
        <taxon>Dothideomycetes</taxon>
        <taxon>Pleosporomycetidae</taxon>
        <taxon>Pleosporales</taxon>
        <taxon>Pleosporineae</taxon>
        <taxon>Pleosporaceae</taxon>
        <taxon>Exserohilum</taxon>
    </lineage>
</organism>
<accession>R0IVY0</accession>
<dbReference type="Proteomes" id="UP000016935">
    <property type="component" value="Unassembled WGS sequence"/>
</dbReference>
<protein>
    <submittedName>
        <fullName evidence="1">Uncharacterized protein</fullName>
    </submittedName>
</protein>
<sequence length="65" mass="7010">MLTLETSESAPPGEVSENPLIAGVANDGVVLVGIGPQAQQYHLHSAPITHPSEYFHKAFNGIWRE</sequence>
<name>R0IVY0_EXST2</name>
<dbReference type="RefSeq" id="XP_008023281.1">
    <property type="nucleotide sequence ID" value="XM_008025090.1"/>
</dbReference>
<reference evidence="1 2" key="2">
    <citation type="journal article" date="2013" name="PLoS Genet.">
        <title>Comparative genome structure, secondary metabolite, and effector coding capacity across Cochliobolus pathogens.</title>
        <authorList>
            <person name="Condon B.J."/>
            <person name="Leng Y."/>
            <person name="Wu D."/>
            <person name="Bushley K.E."/>
            <person name="Ohm R.A."/>
            <person name="Otillar R."/>
            <person name="Martin J."/>
            <person name="Schackwitz W."/>
            <person name="Grimwood J."/>
            <person name="MohdZainudin N."/>
            <person name="Xue C."/>
            <person name="Wang R."/>
            <person name="Manning V.A."/>
            <person name="Dhillon B."/>
            <person name="Tu Z.J."/>
            <person name="Steffenson B.J."/>
            <person name="Salamov A."/>
            <person name="Sun H."/>
            <person name="Lowry S."/>
            <person name="LaButti K."/>
            <person name="Han J."/>
            <person name="Copeland A."/>
            <person name="Lindquist E."/>
            <person name="Barry K."/>
            <person name="Schmutz J."/>
            <person name="Baker S.E."/>
            <person name="Ciuffetti L.M."/>
            <person name="Grigoriev I.V."/>
            <person name="Zhong S."/>
            <person name="Turgeon B.G."/>
        </authorList>
    </citation>
    <scope>NUCLEOTIDE SEQUENCE [LARGE SCALE GENOMIC DNA]</scope>
    <source>
        <strain evidence="2">28A</strain>
    </source>
</reference>
<evidence type="ECO:0000313" key="1">
    <source>
        <dbReference type="EMBL" id="EOA88766.1"/>
    </source>
</evidence>
<dbReference type="HOGENOM" id="CLU_2851174_0_0_1"/>
<dbReference type="GeneID" id="19403060"/>
<evidence type="ECO:0000313" key="2">
    <source>
        <dbReference type="Proteomes" id="UP000016935"/>
    </source>
</evidence>
<dbReference type="AlphaFoldDB" id="R0IVY0"/>
<keyword evidence="2" id="KW-1185">Reference proteome</keyword>
<proteinExistence type="predicted"/>
<reference evidence="1 2" key="1">
    <citation type="journal article" date="2012" name="PLoS Pathog.">
        <title>Diverse lifestyles and strategies of plant pathogenesis encoded in the genomes of eighteen Dothideomycetes fungi.</title>
        <authorList>
            <person name="Ohm R.A."/>
            <person name="Feau N."/>
            <person name="Henrissat B."/>
            <person name="Schoch C.L."/>
            <person name="Horwitz B.A."/>
            <person name="Barry K.W."/>
            <person name="Condon B.J."/>
            <person name="Copeland A.C."/>
            <person name="Dhillon B."/>
            <person name="Glaser F."/>
            <person name="Hesse C.N."/>
            <person name="Kosti I."/>
            <person name="LaButti K."/>
            <person name="Lindquist E.A."/>
            <person name="Lucas S."/>
            <person name="Salamov A.A."/>
            <person name="Bradshaw R.E."/>
            <person name="Ciuffetti L."/>
            <person name="Hamelin R.C."/>
            <person name="Kema G.H.J."/>
            <person name="Lawrence C."/>
            <person name="Scott J.A."/>
            <person name="Spatafora J.W."/>
            <person name="Turgeon B.G."/>
            <person name="de Wit P.J.G.M."/>
            <person name="Zhong S."/>
            <person name="Goodwin S.B."/>
            <person name="Grigoriev I.V."/>
        </authorList>
    </citation>
    <scope>NUCLEOTIDE SEQUENCE [LARGE SCALE GENOMIC DNA]</scope>
    <source>
        <strain evidence="2">28A</strain>
    </source>
</reference>
<dbReference type="OrthoDB" id="194443at2759"/>
<gene>
    <name evidence="1" type="ORF">SETTUDRAFT_26816</name>
</gene>